<dbReference type="PATRIC" id="fig|1307761.3.peg.2521"/>
<name>V5WL11_9SPIO</name>
<dbReference type="InterPro" id="IPR028051">
    <property type="entry name" value="CheX-like_dom"/>
</dbReference>
<dbReference type="Pfam" id="PF13690">
    <property type="entry name" value="CheX"/>
    <property type="match status" value="1"/>
</dbReference>
<evidence type="ECO:0000313" key="3">
    <source>
        <dbReference type="EMBL" id="AHC15881.1"/>
    </source>
</evidence>
<dbReference type="GO" id="GO:0006935">
    <property type="term" value="P:chemotaxis"/>
    <property type="evidence" value="ECO:0007669"/>
    <property type="project" value="UniProtKB-KW"/>
</dbReference>
<dbReference type="HOGENOM" id="CLU_1739235_0_0_12"/>
<proteinExistence type="predicted"/>
<dbReference type="AlphaFoldDB" id="V5WL11"/>
<keyword evidence="4" id="KW-1185">Reference proteome</keyword>
<accession>V5WL11</accession>
<protein>
    <recommendedName>
        <fullName evidence="2">Chemotaxis phosphatase CheX-like domain-containing protein</fullName>
    </recommendedName>
</protein>
<gene>
    <name evidence="3" type="ORF">L21SP2_2529</name>
</gene>
<keyword evidence="1" id="KW-0145">Chemotaxis</keyword>
<organism evidence="3 4">
    <name type="scientific">Salinispira pacifica</name>
    <dbReference type="NCBI Taxonomy" id="1307761"/>
    <lineage>
        <taxon>Bacteria</taxon>
        <taxon>Pseudomonadati</taxon>
        <taxon>Spirochaetota</taxon>
        <taxon>Spirochaetia</taxon>
        <taxon>Spirochaetales</taxon>
        <taxon>Spirochaetaceae</taxon>
        <taxon>Salinispira</taxon>
    </lineage>
</organism>
<sequence length="150" mass="17383">MISHDTVKDAMLRAIEETFLNMAFLDVMPSQSREISPKVSQLIYIDITRPVRGMLLLYLPLELKQKIAETIHSGSWEDLTPRQIDDCLLEVLNVLAGNFLLELLGQNTKYNISFPQIVFDEEEFEHTEDFHDFFFDAEGNIFQASVRLEE</sequence>
<dbReference type="RefSeq" id="WP_024268784.1">
    <property type="nucleotide sequence ID" value="NC_023035.1"/>
</dbReference>
<dbReference type="KEGG" id="slr:L21SP2_2529"/>
<dbReference type="STRING" id="1307761.L21SP2_2529"/>
<dbReference type="OrthoDB" id="369481at2"/>
<dbReference type="InterPro" id="IPR028976">
    <property type="entry name" value="CheC-like_sf"/>
</dbReference>
<evidence type="ECO:0000313" key="4">
    <source>
        <dbReference type="Proteomes" id="UP000018680"/>
    </source>
</evidence>
<feature type="domain" description="Chemotaxis phosphatase CheX-like" evidence="2">
    <location>
        <begin position="45"/>
        <end position="133"/>
    </location>
</feature>
<evidence type="ECO:0000259" key="2">
    <source>
        <dbReference type="Pfam" id="PF13690"/>
    </source>
</evidence>
<dbReference type="EMBL" id="CP006939">
    <property type="protein sequence ID" value="AHC15881.1"/>
    <property type="molecule type" value="Genomic_DNA"/>
</dbReference>
<dbReference type="Gene3D" id="3.40.1550.10">
    <property type="entry name" value="CheC-like"/>
    <property type="match status" value="1"/>
</dbReference>
<dbReference type="SUPFAM" id="SSF103039">
    <property type="entry name" value="CheC-like"/>
    <property type="match status" value="1"/>
</dbReference>
<reference evidence="3 4" key="1">
    <citation type="journal article" date="2015" name="Stand. Genomic Sci.">
        <title>Complete genome sequence and description of Salinispira pacifica gen. nov., sp. nov., a novel spirochaete isolated form a hypersaline microbial mat.</title>
        <authorList>
            <person name="Ben Hania W."/>
            <person name="Joseph M."/>
            <person name="Schumann P."/>
            <person name="Bunk B."/>
            <person name="Fiebig A."/>
            <person name="Sproer C."/>
            <person name="Klenk H.P."/>
            <person name="Fardeau M.L."/>
            <person name="Spring S."/>
        </authorList>
    </citation>
    <scope>NUCLEOTIDE SEQUENCE [LARGE SCALE GENOMIC DNA]</scope>
    <source>
        <strain evidence="3 4">L21-RPul-D2</strain>
    </source>
</reference>
<evidence type="ECO:0000256" key="1">
    <source>
        <dbReference type="ARBA" id="ARBA00022500"/>
    </source>
</evidence>
<dbReference type="Proteomes" id="UP000018680">
    <property type="component" value="Chromosome"/>
</dbReference>